<evidence type="ECO:0000256" key="1">
    <source>
        <dbReference type="ARBA" id="ARBA00010444"/>
    </source>
</evidence>
<keyword evidence="2" id="KW-0689">Ribosomal protein</keyword>
<evidence type="ECO:0000313" key="5">
    <source>
        <dbReference type="EMBL" id="CAD7691915.1"/>
    </source>
</evidence>
<dbReference type="Proteomes" id="UP000645828">
    <property type="component" value="Unassembled WGS sequence"/>
</dbReference>
<dbReference type="Gene3D" id="1.10.60.20">
    <property type="entry name" value="Ribosomal protein S17e-like"/>
    <property type="match status" value="1"/>
</dbReference>
<dbReference type="GO" id="GO:0006412">
    <property type="term" value="P:translation"/>
    <property type="evidence" value="ECO:0007669"/>
    <property type="project" value="InterPro"/>
</dbReference>
<dbReference type="PANTHER" id="PTHR10732">
    <property type="entry name" value="40S RIBOSOMAL PROTEIN S17"/>
    <property type="match status" value="1"/>
</dbReference>
<feature type="region of interest" description="Disordered" evidence="4">
    <location>
        <begin position="86"/>
        <end position="107"/>
    </location>
</feature>
<accession>A0A811ZTF9</accession>
<proteinExistence type="inferred from homology"/>
<name>A0A811ZTF9_NYCPR</name>
<dbReference type="InterPro" id="IPR001210">
    <property type="entry name" value="Ribosomal_eS17"/>
</dbReference>
<evidence type="ECO:0000256" key="3">
    <source>
        <dbReference type="ARBA" id="ARBA00023274"/>
    </source>
</evidence>
<dbReference type="GO" id="GO:0005840">
    <property type="term" value="C:ribosome"/>
    <property type="evidence" value="ECO:0007669"/>
    <property type="project" value="UniProtKB-KW"/>
</dbReference>
<sequence length="150" mass="16922">MNGNKDKRKGVGLNKDRRGWTIPANMGHVCTETLKTAAWVITEKYYMLPGNDFYTNKRMCKEIAIIPSKKLCTMIAVYVTHLMKQADSEKPDERGGHQAAERGERRENYIIEVGPGTKEMLKLLDFGNPSNLQFTQPTVGMNFKTPQGAI</sequence>
<dbReference type="EMBL" id="CAJHUB010000775">
    <property type="protein sequence ID" value="CAD7691915.1"/>
    <property type="molecule type" value="Genomic_DNA"/>
</dbReference>
<gene>
    <name evidence="5" type="ORF">NYPRO_LOCUS24709</name>
</gene>
<protein>
    <submittedName>
        <fullName evidence="5">(raccoon dog) hypothetical protein</fullName>
    </submittedName>
</protein>
<dbReference type="GO" id="GO:0003735">
    <property type="term" value="F:structural constituent of ribosome"/>
    <property type="evidence" value="ECO:0007669"/>
    <property type="project" value="InterPro"/>
</dbReference>
<keyword evidence="3" id="KW-0687">Ribonucleoprotein</keyword>
<comment type="caution">
    <text evidence="5">The sequence shown here is derived from an EMBL/GenBank/DDBJ whole genome shotgun (WGS) entry which is preliminary data.</text>
</comment>
<evidence type="ECO:0000256" key="2">
    <source>
        <dbReference type="ARBA" id="ARBA00022980"/>
    </source>
</evidence>
<dbReference type="GO" id="GO:1990904">
    <property type="term" value="C:ribonucleoprotein complex"/>
    <property type="evidence" value="ECO:0007669"/>
    <property type="project" value="UniProtKB-KW"/>
</dbReference>
<dbReference type="SUPFAM" id="SSF116820">
    <property type="entry name" value="Rps17e-like"/>
    <property type="match status" value="1"/>
</dbReference>
<dbReference type="PANTHER" id="PTHR10732:SF14">
    <property type="entry name" value="SMALL RIBOSOMAL SUBUNIT PROTEIN ES17"/>
    <property type="match status" value="1"/>
</dbReference>
<evidence type="ECO:0000313" key="6">
    <source>
        <dbReference type="Proteomes" id="UP000645828"/>
    </source>
</evidence>
<comment type="similarity">
    <text evidence="1">Belongs to the eukaryotic ribosomal protein eS17 family.</text>
</comment>
<organism evidence="5 6">
    <name type="scientific">Nyctereutes procyonoides</name>
    <name type="common">Raccoon dog</name>
    <name type="synonym">Canis procyonoides</name>
    <dbReference type="NCBI Taxonomy" id="34880"/>
    <lineage>
        <taxon>Eukaryota</taxon>
        <taxon>Metazoa</taxon>
        <taxon>Chordata</taxon>
        <taxon>Craniata</taxon>
        <taxon>Vertebrata</taxon>
        <taxon>Euteleostomi</taxon>
        <taxon>Mammalia</taxon>
        <taxon>Eutheria</taxon>
        <taxon>Laurasiatheria</taxon>
        <taxon>Carnivora</taxon>
        <taxon>Caniformia</taxon>
        <taxon>Canidae</taxon>
        <taxon>Nyctereutes</taxon>
    </lineage>
</organism>
<dbReference type="AlphaFoldDB" id="A0A811ZTF9"/>
<reference evidence="5" key="1">
    <citation type="submission" date="2020-12" db="EMBL/GenBank/DDBJ databases">
        <authorList>
            <consortium name="Molecular Ecology Group"/>
        </authorList>
    </citation>
    <scope>NUCLEOTIDE SEQUENCE</scope>
    <source>
        <strain evidence="5">TBG_1078</strain>
    </source>
</reference>
<evidence type="ECO:0000256" key="4">
    <source>
        <dbReference type="SAM" id="MobiDB-lite"/>
    </source>
</evidence>
<dbReference type="Pfam" id="PF00833">
    <property type="entry name" value="Ribosomal_S17e"/>
    <property type="match status" value="1"/>
</dbReference>
<keyword evidence="6" id="KW-1185">Reference proteome</keyword>
<dbReference type="InterPro" id="IPR036401">
    <property type="entry name" value="Ribosomal_eS17_sf"/>
</dbReference>